<evidence type="ECO:0000313" key="4">
    <source>
        <dbReference type="Proteomes" id="UP001201163"/>
    </source>
</evidence>
<dbReference type="EMBL" id="JAKELL010000001">
    <property type="protein sequence ID" value="KAH9001766.1"/>
    <property type="molecule type" value="Genomic_DNA"/>
</dbReference>
<keyword evidence="4" id="KW-1185">Reference proteome</keyword>
<feature type="compositionally biased region" description="Polar residues" evidence="1">
    <location>
        <begin position="88"/>
        <end position="97"/>
    </location>
</feature>
<organism evidence="3 4">
    <name type="scientific">Lactarius akahatsu</name>
    <dbReference type="NCBI Taxonomy" id="416441"/>
    <lineage>
        <taxon>Eukaryota</taxon>
        <taxon>Fungi</taxon>
        <taxon>Dikarya</taxon>
        <taxon>Basidiomycota</taxon>
        <taxon>Agaricomycotina</taxon>
        <taxon>Agaricomycetes</taxon>
        <taxon>Russulales</taxon>
        <taxon>Russulaceae</taxon>
        <taxon>Lactarius</taxon>
    </lineage>
</organism>
<proteinExistence type="predicted"/>
<dbReference type="AlphaFoldDB" id="A0AAD4QIF9"/>
<dbReference type="Proteomes" id="UP001201163">
    <property type="component" value="Unassembled WGS sequence"/>
</dbReference>
<protein>
    <submittedName>
        <fullName evidence="3">Uncharacterized protein</fullName>
    </submittedName>
</protein>
<keyword evidence="2" id="KW-1133">Transmembrane helix</keyword>
<comment type="caution">
    <text evidence="3">The sequence shown here is derived from an EMBL/GenBank/DDBJ whole genome shotgun (WGS) entry which is preliminary data.</text>
</comment>
<keyword evidence="2" id="KW-0472">Membrane</keyword>
<evidence type="ECO:0000256" key="1">
    <source>
        <dbReference type="SAM" id="MobiDB-lite"/>
    </source>
</evidence>
<gene>
    <name evidence="3" type="ORF">EDB92DRAFT_1828710</name>
</gene>
<name>A0AAD4QIF9_9AGAM</name>
<feature type="region of interest" description="Disordered" evidence="1">
    <location>
        <begin position="85"/>
        <end position="119"/>
    </location>
</feature>
<sequence>MDSSIVSPCEFHAGWPAGGPQESVRDLPWLTFGTSTFHTAVALAGVLSGALIVLFGAALIHLLLLRRKAKQQARASSRRLIALDGHGATTTSQSDSDLGSLEAAEGGAEEEKGGSRLSLNLTPNQPIFVDVEAVYGSGGAGARGGGGGGAQAGLQLILTPPTPRRVNREIP</sequence>
<feature type="transmembrane region" description="Helical" evidence="2">
    <location>
        <begin position="37"/>
        <end position="64"/>
    </location>
</feature>
<keyword evidence="2" id="KW-0812">Transmembrane</keyword>
<accession>A0AAD4QIF9</accession>
<evidence type="ECO:0000256" key="2">
    <source>
        <dbReference type="SAM" id="Phobius"/>
    </source>
</evidence>
<reference evidence="3" key="1">
    <citation type="submission" date="2022-01" db="EMBL/GenBank/DDBJ databases">
        <title>Comparative genomics reveals a dynamic genome evolution in the ectomycorrhizal milk-cap (Lactarius) mushrooms.</title>
        <authorList>
            <consortium name="DOE Joint Genome Institute"/>
            <person name="Lebreton A."/>
            <person name="Tang N."/>
            <person name="Kuo A."/>
            <person name="LaButti K."/>
            <person name="Drula E."/>
            <person name="Barry K."/>
            <person name="Clum A."/>
            <person name="Lipzen A."/>
            <person name="Mousain D."/>
            <person name="Ng V."/>
            <person name="Wang R."/>
            <person name="Wang X."/>
            <person name="Dai Y."/>
            <person name="Henrissat B."/>
            <person name="Grigoriev I.V."/>
            <person name="Guerin-Laguette A."/>
            <person name="Yu F."/>
            <person name="Martin F.M."/>
        </authorList>
    </citation>
    <scope>NUCLEOTIDE SEQUENCE</scope>
    <source>
        <strain evidence="3">QP</strain>
    </source>
</reference>
<evidence type="ECO:0000313" key="3">
    <source>
        <dbReference type="EMBL" id="KAH9001766.1"/>
    </source>
</evidence>